<dbReference type="InterPro" id="IPR000787">
    <property type="entry name" value="Peptidase_M29"/>
</dbReference>
<dbReference type="GO" id="GO:0046872">
    <property type="term" value="F:metal ion binding"/>
    <property type="evidence" value="ECO:0007669"/>
    <property type="project" value="UniProtKB-KW"/>
</dbReference>
<dbReference type="PANTHER" id="PTHR34448">
    <property type="entry name" value="AMINOPEPTIDASE"/>
    <property type="match status" value="1"/>
</dbReference>
<organism evidence="10">
    <name type="scientific">marine sediment metagenome</name>
    <dbReference type="NCBI Taxonomy" id="412755"/>
    <lineage>
        <taxon>unclassified sequences</taxon>
        <taxon>metagenomes</taxon>
        <taxon>ecological metagenomes</taxon>
    </lineage>
</organism>
<comment type="cofactor">
    <cofactor evidence="1">
        <name>Co(2+)</name>
        <dbReference type="ChEBI" id="CHEBI:48828"/>
    </cofactor>
</comment>
<evidence type="ECO:0000256" key="2">
    <source>
        <dbReference type="ARBA" id="ARBA00001946"/>
    </source>
</evidence>
<keyword evidence="8" id="KW-0378">Hydrolase</keyword>
<dbReference type="InterPro" id="IPR035097">
    <property type="entry name" value="M29_N-terminal"/>
</dbReference>
<evidence type="ECO:0008006" key="11">
    <source>
        <dbReference type="Google" id="ProtNLM"/>
    </source>
</evidence>
<sequence>GGVPYMELKDNSIVRELLKKSTPEQLESMAKYELTRMKEMDAFIGIRAGDNVSEMSDVTPEKMSDYMRYLIKPVNEERINNTRWVVIRYPNNSMAQLANTSMEAFEDFYFNVCNLDYSKMSKAMDNLVNLMNKTDKVRITGRDTDLTFSIKDIPAVKCDGEFNIPDGEVFTAPVRNSVNGRLVYNCPAVYQGVAYENISLHFKNGKIIEATASDTERINKVFDTDEGARYIGEFSIGVNPYITRPMKDVLFDEKIMGSFHFTPGKCYKETSNGNDSAIHWDLVCIQTPEYGGGEIYFDDILIRKDGRFVTEELGGLNSENLK</sequence>
<dbReference type="InterPro" id="IPR052170">
    <property type="entry name" value="M29_Exopeptidase"/>
</dbReference>
<dbReference type="PANTHER" id="PTHR34448:SF1">
    <property type="entry name" value="BLL6088 PROTEIN"/>
    <property type="match status" value="1"/>
</dbReference>
<name>X1B8R1_9ZZZZ</name>
<dbReference type="GO" id="GO:0004177">
    <property type="term" value="F:aminopeptidase activity"/>
    <property type="evidence" value="ECO:0007669"/>
    <property type="project" value="UniProtKB-KW"/>
</dbReference>
<dbReference type="SUPFAM" id="SSF144052">
    <property type="entry name" value="Thermophilic metalloprotease-like"/>
    <property type="match status" value="1"/>
</dbReference>
<keyword evidence="5" id="KW-0031">Aminopeptidase</keyword>
<keyword evidence="7" id="KW-0479">Metal-binding</keyword>
<comment type="cofactor">
    <cofactor evidence="3">
        <name>Zn(2+)</name>
        <dbReference type="ChEBI" id="CHEBI:29105"/>
    </cofactor>
</comment>
<comment type="cofactor">
    <cofactor evidence="2">
        <name>Mg(2+)</name>
        <dbReference type="ChEBI" id="CHEBI:18420"/>
    </cofactor>
</comment>
<evidence type="ECO:0000256" key="7">
    <source>
        <dbReference type="ARBA" id="ARBA00022723"/>
    </source>
</evidence>
<dbReference type="AlphaFoldDB" id="X1B8R1"/>
<evidence type="ECO:0000256" key="3">
    <source>
        <dbReference type="ARBA" id="ARBA00001947"/>
    </source>
</evidence>
<dbReference type="EMBL" id="BART01000236">
    <property type="protein sequence ID" value="GAG68381.1"/>
    <property type="molecule type" value="Genomic_DNA"/>
</dbReference>
<comment type="similarity">
    <text evidence="4">Belongs to the peptidase M29 family.</text>
</comment>
<proteinExistence type="inferred from homology"/>
<dbReference type="GO" id="GO:0006508">
    <property type="term" value="P:proteolysis"/>
    <property type="evidence" value="ECO:0007669"/>
    <property type="project" value="UniProtKB-KW"/>
</dbReference>
<reference evidence="10" key="1">
    <citation type="journal article" date="2014" name="Front. Microbiol.">
        <title>High frequency of phylogenetically diverse reductive dehalogenase-homologous genes in deep subseafloor sedimentary metagenomes.</title>
        <authorList>
            <person name="Kawai M."/>
            <person name="Futagami T."/>
            <person name="Toyoda A."/>
            <person name="Takaki Y."/>
            <person name="Nishi S."/>
            <person name="Hori S."/>
            <person name="Arai W."/>
            <person name="Tsubouchi T."/>
            <person name="Morono Y."/>
            <person name="Uchiyama I."/>
            <person name="Ito T."/>
            <person name="Fujiyama A."/>
            <person name="Inagaki F."/>
            <person name="Takami H."/>
        </authorList>
    </citation>
    <scope>NUCLEOTIDE SEQUENCE</scope>
    <source>
        <strain evidence="10">Expedition CK06-06</strain>
    </source>
</reference>
<evidence type="ECO:0000313" key="10">
    <source>
        <dbReference type="EMBL" id="GAG68381.1"/>
    </source>
</evidence>
<protein>
    <recommendedName>
        <fullName evidence="11">Aminopeptidase</fullName>
    </recommendedName>
</protein>
<evidence type="ECO:0000256" key="1">
    <source>
        <dbReference type="ARBA" id="ARBA00001941"/>
    </source>
</evidence>
<dbReference type="Pfam" id="PF02073">
    <property type="entry name" value="Peptidase_M29"/>
    <property type="match status" value="1"/>
</dbReference>
<evidence type="ECO:0000256" key="9">
    <source>
        <dbReference type="ARBA" id="ARBA00023049"/>
    </source>
</evidence>
<accession>X1B8R1</accession>
<feature type="non-terminal residue" evidence="10">
    <location>
        <position position="1"/>
    </location>
</feature>
<dbReference type="Gene3D" id="3.40.1830.10">
    <property type="entry name" value="Thermophilic metalloprotease (M29)"/>
    <property type="match status" value="1"/>
</dbReference>
<evidence type="ECO:0000256" key="8">
    <source>
        <dbReference type="ARBA" id="ARBA00022801"/>
    </source>
</evidence>
<evidence type="ECO:0000256" key="4">
    <source>
        <dbReference type="ARBA" id="ARBA00008236"/>
    </source>
</evidence>
<dbReference type="GO" id="GO:0008237">
    <property type="term" value="F:metallopeptidase activity"/>
    <property type="evidence" value="ECO:0007669"/>
    <property type="project" value="UniProtKB-KW"/>
</dbReference>
<evidence type="ECO:0000256" key="6">
    <source>
        <dbReference type="ARBA" id="ARBA00022670"/>
    </source>
</evidence>
<keyword evidence="6" id="KW-0645">Protease</keyword>
<keyword evidence="9" id="KW-0482">Metalloprotease</keyword>
<evidence type="ECO:0000256" key="5">
    <source>
        <dbReference type="ARBA" id="ARBA00022438"/>
    </source>
</evidence>
<gene>
    <name evidence="10" type="ORF">S01H4_01327</name>
</gene>
<comment type="caution">
    <text evidence="10">The sequence shown here is derived from an EMBL/GenBank/DDBJ whole genome shotgun (WGS) entry which is preliminary data.</text>
</comment>